<dbReference type="PANTHER" id="PTHR42730:SF1">
    <property type="entry name" value="2-OXOGLUTARATE SYNTHASE SUBUNIT KORC"/>
    <property type="match status" value="1"/>
</dbReference>
<dbReference type="SUPFAM" id="SSF53323">
    <property type="entry name" value="Pyruvate-ferredoxin oxidoreductase, PFOR, domain III"/>
    <property type="match status" value="1"/>
</dbReference>
<evidence type="ECO:0000313" key="4">
    <source>
        <dbReference type="Proteomes" id="UP000185093"/>
    </source>
</evidence>
<dbReference type="Pfam" id="PF01558">
    <property type="entry name" value="POR"/>
    <property type="match status" value="1"/>
</dbReference>
<organism evidence="3 4">
    <name type="scientific">Acetomicrobium flavidum</name>
    <dbReference type="NCBI Taxonomy" id="49896"/>
    <lineage>
        <taxon>Bacteria</taxon>
        <taxon>Thermotogati</taxon>
        <taxon>Synergistota</taxon>
        <taxon>Synergistia</taxon>
        <taxon>Synergistales</taxon>
        <taxon>Acetomicrobiaceae</taxon>
        <taxon>Acetomicrobium</taxon>
    </lineage>
</organism>
<protein>
    <submittedName>
        <fullName evidence="3">2-oxoglutarate ferredoxin oxidoreductase subunit gamma</fullName>
    </submittedName>
</protein>
<dbReference type="Proteomes" id="UP000185093">
    <property type="component" value="Unassembled WGS sequence"/>
</dbReference>
<feature type="domain" description="Pyruvate/ketoisovalerate oxidoreductase catalytic" evidence="2">
    <location>
        <begin position="13"/>
        <end position="175"/>
    </location>
</feature>
<accession>A0ABY1JB55</accession>
<dbReference type="InterPro" id="IPR002869">
    <property type="entry name" value="Pyrv_flavodox_OxRed_cen"/>
</dbReference>
<dbReference type="InterPro" id="IPR019752">
    <property type="entry name" value="Pyrv/ketoisovalerate_OxRed_cat"/>
</dbReference>
<dbReference type="NCBIfam" id="TIGR02175">
    <property type="entry name" value="PorC_KorC"/>
    <property type="match status" value="1"/>
</dbReference>
<dbReference type="PANTHER" id="PTHR42730">
    <property type="entry name" value="2-OXOGLUTARATE SYNTHASE SUBUNIT KORC"/>
    <property type="match status" value="1"/>
</dbReference>
<gene>
    <name evidence="3" type="ORF">SAMN05444368_0329</name>
</gene>
<keyword evidence="4" id="KW-1185">Reference proteome</keyword>
<dbReference type="Gene3D" id="3.40.920.10">
    <property type="entry name" value="Pyruvate-ferredoxin oxidoreductase, PFOR, domain III"/>
    <property type="match status" value="1"/>
</dbReference>
<dbReference type="InterPro" id="IPR052554">
    <property type="entry name" value="2-oxoglutarate_synth_KorC"/>
</dbReference>
<dbReference type="RefSeq" id="WP_074199078.1">
    <property type="nucleotide sequence ID" value="NZ_FSQZ01000001.1"/>
</dbReference>
<name>A0ABY1JB55_9BACT</name>
<keyword evidence="1" id="KW-0560">Oxidoreductase</keyword>
<evidence type="ECO:0000256" key="1">
    <source>
        <dbReference type="ARBA" id="ARBA00023002"/>
    </source>
</evidence>
<dbReference type="EMBL" id="FSQZ01000001">
    <property type="protein sequence ID" value="SIN63143.1"/>
    <property type="molecule type" value="Genomic_DNA"/>
</dbReference>
<reference evidence="3 4" key="1">
    <citation type="submission" date="2016-11" db="EMBL/GenBank/DDBJ databases">
        <authorList>
            <person name="Varghese N."/>
            <person name="Submissions S."/>
        </authorList>
    </citation>
    <scope>NUCLEOTIDE SEQUENCE [LARGE SCALE GENOMIC DNA]</scope>
    <source>
        <strain evidence="3 4">DSM 20664</strain>
    </source>
</reference>
<dbReference type="InterPro" id="IPR011894">
    <property type="entry name" value="PorC_KorC"/>
</dbReference>
<evidence type="ECO:0000259" key="2">
    <source>
        <dbReference type="Pfam" id="PF01558"/>
    </source>
</evidence>
<sequence>MSFYREMIAAGFGGQGIMLMGQIIAHAAMYDGKNVIWIPSYGPEMRGGTANCSVVVSDGEIASPLISSPDILVVMNQPSLAKFVNRLKKGGILVYNTDLVTYDHPRDDINIVGVNANSIALELGNERVANIVVLGALAEVTDMASVESLKEALKELLGAKKASLLEINLKAFEKGQEIGKQYMVQAK</sequence>
<evidence type="ECO:0000313" key="3">
    <source>
        <dbReference type="EMBL" id="SIN63143.1"/>
    </source>
</evidence>
<comment type="caution">
    <text evidence="3">The sequence shown here is derived from an EMBL/GenBank/DDBJ whole genome shotgun (WGS) entry which is preliminary data.</text>
</comment>
<proteinExistence type="predicted"/>